<reference evidence="1 2" key="1">
    <citation type="submission" date="2018-08" db="EMBL/GenBank/DDBJ databases">
        <title>Actinomadura spongicola sp. nov., isolated from marine sponge Leucetta chagosensis.</title>
        <authorList>
            <person name="Li L."/>
            <person name="Lin H.W."/>
        </authorList>
    </citation>
    <scope>NUCLEOTIDE SEQUENCE [LARGE SCALE GENOMIC DNA]</scope>
    <source>
        <strain evidence="1 2">LHW52907</strain>
    </source>
</reference>
<sequence length="194" mass="21910">MNENLIEAKPRHRLLVANDIPGFSRRDEAAKIAVRQALYTITQNACEAAGVRWRAIRHEDRGDGIFMILNSAGLETLLTPLLRETLAGIRRHNRSVIDPQHELQLRMALNDGYVHQDPYGVTGEAVNLLFRLLEAETFKRQLKESTADFGLIISDSVYRTATGYRLIDSKDFTATCVDVKETRTHAWTYIPSGS</sequence>
<dbReference type="RefSeq" id="WP_117401298.1">
    <property type="nucleotide sequence ID" value="NZ_QVNQ01000006.1"/>
</dbReference>
<dbReference type="InterPro" id="IPR029787">
    <property type="entry name" value="Nucleotide_cyclase"/>
</dbReference>
<dbReference type="Proteomes" id="UP000262882">
    <property type="component" value="Unassembled WGS sequence"/>
</dbReference>
<accession>A0A372GDQ8</accession>
<proteinExistence type="predicted"/>
<evidence type="ECO:0000313" key="1">
    <source>
        <dbReference type="EMBL" id="RFS83467.1"/>
    </source>
</evidence>
<dbReference type="OrthoDB" id="3482507at2"/>
<dbReference type="AlphaFoldDB" id="A0A372GDQ8"/>
<gene>
    <name evidence="1" type="ORF">D0T12_20685</name>
</gene>
<evidence type="ECO:0008006" key="3">
    <source>
        <dbReference type="Google" id="ProtNLM"/>
    </source>
</evidence>
<protein>
    <recommendedName>
        <fullName evidence="3">Guanylate cyclase domain-containing protein</fullName>
    </recommendedName>
</protein>
<dbReference type="Gene3D" id="3.30.70.1230">
    <property type="entry name" value="Nucleotide cyclase"/>
    <property type="match status" value="1"/>
</dbReference>
<organism evidence="1 2">
    <name type="scientific">Actinomadura spongiicola</name>
    <dbReference type="NCBI Taxonomy" id="2303421"/>
    <lineage>
        <taxon>Bacteria</taxon>
        <taxon>Bacillati</taxon>
        <taxon>Actinomycetota</taxon>
        <taxon>Actinomycetes</taxon>
        <taxon>Streptosporangiales</taxon>
        <taxon>Thermomonosporaceae</taxon>
        <taxon>Actinomadura</taxon>
    </lineage>
</organism>
<evidence type="ECO:0000313" key="2">
    <source>
        <dbReference type="Proteomes" id="UP000262882"/>
    </source>
</evidence>
<name>A0A372GDQ8_9ACTN</name>
<dbReference type="SUPFAM" id="SSF55073">
    <property type="entry name" value="Nucleotide cyclase"/>
    <property type="match status" value="1"/>
</dbReference>
<keyword evidence="2" id="KW-1185">Reference proteome</keyword>
<comment type="caution">
    <text evidence="1">The sequence shown here is derived from an EMBL/GenBank/DDBJ whole genome shotgun (WGS) entry which is preliminary data.</text>
</comment>
<dbReference type="EMBL" id="QVNQ01000006">
    <property type="protein sequence ID" value="RFS83467.1"/>
    <property type="molecule type" value="Genomic_DNA"/>
</dbReference>